<dbReference type="EMBL" id="CCYD01001572">
    <property type="protein sequence ID" value="CEG45321.1"/>
    <property type="molecule type" value="Genomic_DNA"/>
</dbReference>
<dbReference type="RefSeq" id="XP_024581690.1">
    <property type="nucleotide sequence ID" value="XM_024716053.1"/>
</dbReference>
<accession>A0A0P1AVS5</accession>
<feature type="transmembrane region" description="Helical" evidence="1">
    <location>
        <begin position="672"/>
        <end position="697"/>
    </location>
</feature>
<organism evidence="2 3">
    <name type="scientific">Plasmopara halstedii</name>
    <name type="common">Downy mildew of sunflower</name>
    <dbReference type="NCBI Taxonomy" id="4781"/>
    <lineage>
        <taxon>Eukaryota</taxon>
        <taxon>Sar</taxon>
        <taxon>Stramenopiles</taxon>
        <taxon>Oomycota</taxon>
        <taxon>Peronosporomycetes</taxon>
        <taxon>Peronosporales</taxon>
        <taxon>Peronosporaceae</taxon>
        <taxon>Plasmopara</taxon>
    </lineage>
</organism>
<feature type="transmembrane region" description="Helical" evidence="1">
    <location>
        <begin position="395"/>
        <end position="416"/>
    </location>
</feature>
<feature type="transmembrane region" description="Helical" evidence="1">
    <location>
        <begin position="504"/>
        <end position="528"/>
    </location>
</feature>
<keyword evidence="3" id="KW-1185">Reference proteome</keyword>
<dbReference type="Proteomes" id="UP000054928">
    <property type="component" value="Unassembled WGS sequence"/>
</dbReference>
<feature type="transmembrane region" description="Helical" evidence="1">
    <location>
        <begin position="448"/>
        <end position="465"/>
    </location>
</feature>
<dbReference type="GeneID" id="36396681"/>
<protein>
    <submittedName>
        <fullName evidence="2">Uncharacterized protein</fullName>
    </submittedName>
</protein>
<reference evidence="3" key="1">
    <citation type="submission" date="2014-09" db="EMBL/GenBank/DDBJ databases">
        <authorList>
            <person name="Sharma Rahul"/>
            <person name="Thines Marco"/>
        </authorList>
    </citation>
    <scope>NUCLEOTIDE SEQUENCE [LARGE SCALE GENOMIC DNA]</scope>
</reference>
<evidence type="ECO:0000313" key="3">
    <source>
        <dbReference type="Proteomes" id="UP000054928"/>
    </source>
</evidence>
<evidence type="ECO:0000256" key="1">
    <source>
        <dbReference type="SAM" id="Phobius"/>
    </source>
</evidence>
<dbReference type="OrthoDB" id="10261361at2759"/>
<keyword evidence="1" id="KW-0472">Membrane</keyword>
<feature type="transmembrane region" description="Helical" evidence="1">
    <location>
        <begin position="613"/>
        <end position="635"/>
    </location>
</feature>
<dbReference type="STRING" id="4781.A0A0P1AVS5"/>
<dbReference type="OMA" id="RIWHEFW"/>
<name>A0A0P1AVS5_PLAHL</name>
<keyword evidence="1" id="KW-1133">Transmembrane helix</keyword>
<feature type="transmembrane region" description="Helical" evidence="1">
    <location>
        <begin position="647"/>
        <end position="666"/>
    </location>
</feature>
<sequence length="1324" mass="147241">MASVVPLPLDIDDLPSETLTEVPNVFANSQEVQRSIKRAGQALINAFDLSSFSSECQGAVATMAASGHALELRFSDEIKTAGGLTVLSQHCTLRHLADVRIAIADCATATKFSPPVVELLSLWSVVHTSVTDVLTQVTLLSAPIFNNGSEILQTLEHGEENAKAIGKFLATALTSSDLLALTSDHELIHALHHLVETGQPIADDIVLKYHQHMANIRKLLSDHDWNIFQSHCLKPLNLSLLAIDSTIVEQAKEVTTLIIKTSNDVFDSPYTKLIVTQGFASLDEVFSQNRDVVDAALETIRNGGTSTFGVVATCLSRSGFPSLLRVEIVRDFFQTVSLFFAGLYVSVLDSFNQYQFASKMNSFLDTLHSLYDVMAINLVALIERTSQSRAWIAEVAVWILLAAITIVYGSFLWFAFSGRHLHRRADEVRQGHEALTWALLAEKQKMRVRIFTIIITACLTVYLPLTRLCFDIVIAAATTHSNDDKNQGINASKLLLSRFQHDPAWPVFVVIAILLLITFTIPLPYLLIRAIAENRPTGSLENPLVTYDLDGEMVPFDDKVYARLVSRDPSQLRCPYRSLYAGFEQRWSYYKVLQLIVKLALAFGIALTTNSDVQIRGIISCSIYSTVVVISGYGTPFTDPLNNVMEISGKVTALITCVGGVIVAFIKTDQKLLQFITVFVSVVHILNLIVMLLVLLLGMNGFRLIIKNLLGWITFSDPSRGLEDVSAKSILPRWDIDKQVKYRVWQAFWRSLFLTMTQNTTIKPGEVTVVQRLETLEQAVVASGIQRVRLHWHGDEDSYISKLRLVARAALEGVDVFWDDATGARDGILDSKSCFGKMYVRPYPFHCIMVYDDSKDETIIRDEADSFGHSTLAKFLSLNFSSRILAKRALRQKLRVLSTKATAVNFPFTRQEQVTVDDGTITRTDSEGNTHTETRYSTVTFTCSYTCGVLHVTTRGDNSKRIMAEGFDVTMSYRDGRGDAVAPHTKKVHHLENRVAIMGMDHIGLTYTMEESEQLQMIFEQTRDVWIPGVIELQKHYQDYRNGLDRKHSQANSTLSDAFWFFVYNNPHISRQELQNHFTNREGNPRLQSLVKTHESSLDSLYLRMKYIYSHPAVTFWFVFWEDVYARNGNMKRIKAFKADFDPNQTTAICYHVMQRPDLEVWLKKRHLLGKRRFFHTHLLDRLFIEMDNRLASGDVNSVEGDGLPGAVVEMDVPCEAGVISDASVGVYIDLEVDVLSGVSVNGGGAVGMDDSGIIVDDIGAGVMMGASVRVYVDSGVDGLPEVEVDMGAAVEGNVDGSEVGVASVEGDELSGAIVGVDGVDVSS</sequence>
<keyword evidence="1" id="KW-0812">Transmembrane</keyword>
<evidence type="ECO:0000313" key="2">
    <source>
        <dbReference type="EMBL" id="CEG45321.1"/>
    </source>
</evidence>
<proteinExistence type="predicted"/>